<dbReference type="SMART" id="SM00387">
    <property type="entry name" value="HATPase_c"/>
    <property type="match status" value="1"/>
</dbReference>
<proteinExistence type="inferred from homology"/>
<dbReference type="InterPro" id="IPR004358">
    <property type="entry name" value="Sig_transdc_His_kin-like_C"/>
</dbReference>
<dbReference type="PANTHER" id="PTHR43047:SF72">
    <property type="entry name" value="OSMOSENSING HISTIDINE PROTEIN KINASE SLN1"/>
    <property type="match status" value="1"/>
</dbReference>
<comment type="similarity">
    <text evidence="2">In the N-terminal section; belongs to the phytochrome family.</text>
</comment>
<dbReference type="FunFam" id="1.10.287.130:FF:000001">
    <property type="entry name" value="Two-component sensor histidine kinase"/>
    <property type="match status" value="1"/>
</dbReference>
<dbReference type="InterPro" id="IPR003594">
    <property type="entry name" value="HATPase_dom"/>
</dbReference>
<keyword evidence="6" id="KW-0418">Kinase</keyword>
<evidence type="ECO:0000256" key="7">
    <source>
        <dbReference type="ARBA" id="ARBA00023012"/>
    </source>
</evidence>
<dbReference type="CDD" id="cd00082">
    <property type="entry name" value="HisKA"/>
    <property type="match status" value="1"/>
</dbReference>
<dbReference type="PROSITE" id="PS50109">
    <property type="entry name" value="HIS_KIN"/>
    <property type="match status" value="1"/>
</dbReference>
<dbReference type="InterPro" id="IPR036097">
    <property type="entry name" value="HisK_dim/P_sf"/>
</dbReference>
<dbReference type="Pfam" id="PF00512">
    <property type="entry name" value="HisKA"/>
    <property type="match status" value="1"/>
</dbReference>
<dbReference type="SUPFAM" id="SSF55874">
    <property type="entry name" value="ATPase domain of HSP90 chaperone/DNA topoisomerase II/histidine kinase"/>
    <property type="match status" value="1"/>
</dbReference>
<keyword evidence="4" id="KW-0597">Phosphoprotein</keyword>
<dbReference type="Gene3D" id="3.30.450.40">
    <property type="match status" value="1"/>
</dbReference>
<dbReference type="Gene3D" id="1.10.287.130">
    <property type="match status" value="1"/>
</dbReference>
<dbReference type="PANTHER" id="PTHR43047">
    <property type="entry name" value="TWO-COMPONENT HISTIDINE PROTEIN KINASE"/>
    <property type="match status" value="1"/>
</dbReference>
<evidence type="ECO:0000256" key="8">
    <source>
        <dbReference type="ARBA" id="ARBA00074306"/>
    </source>
</evidence>
<evidence type="ECO:0000256" key="6">
    <source>
        <dbReference type="ARBA" id="ARBA00022777"/>
    </source>
</evidence>
<sequence length="571" mass="64231">MLPRFDSERSNSNTTMSANEIKWQQLGAELVFTQDIAGNYLSFWWAKAEEYGLPGNFVNSNSDCSTSLFNTIFAPVDPQTYLEKIRRAIERRLPEQCYCLFRCGESSCSFELIVSPILSASRKPHAVLVMGHLLKEEEMFSFAQDEAPAPIYSYQKLLNQVVRKIRRSLDLETIYQQTVNNIGSTFAVSRCLILTNHSNITQLSVEAEYCSDLYGSITEHQINWQNETHLQQALVSNYPLAVDFMGVDILQRKSSLVVSTNYNSEDNVLICLQQCDRYRHWTTAEMEMLKEIAEQVEAAISLAKLYREVEQASIQAEEANRLKSDFLANTSHELRTPLNGIIGFLKLLLEGMADNAEEQHEFIEEAYKSSIHLLNLINDILDIAKIEAGKMDLELTEIELDELFQNVDNLIRTQAEQKKLNFQFKYPATMTPVTLYGNYQRLLQVMLNLVGNGIKFTREGGIVVSAEINNKKVESQGIELPGMVKISVADTGIGVSLEKQNKLFENFYQVDGSRTKSYGGTGLGLAISQKLVEAMGGTISFYSMGDGLGSTVTFTVPLTHLPVIKTAQSEQ</sequence>
<dbReference type="Pfam" id="PF01590">
    <property type="entry name" value="GAF"/>
    <property type="match status" value="1"/>
</dbReference>
<reference evidence="10" key="1">
    <citation type="journal article" date="2021" name="Antonie Van Leeuwenhoek">
        <title>Draft genome and description of Waterburya agarophytonicola gen. nov. sp. nov. (Pleurocapsales, Cyanobacteria): a seaweed symbiont.</title>
        <authorList>
            <person name="Bonthond G."/>
            <person name="Shalygin S."/>
            <person name="Bayer T."/>
            <person name="Weinberger F."/>
        </authorList>
    </citation>
    <scope>NUCLEOTIDE SEQUENCE</scope>
    <source>
        <strain evidence="10">KI4</strain>
    </source>
</reference>
<evidence type="ECO:0000259" key="9">
    <source>
        <dbReference type="PROSITE" id="PS50109"/>
    </source>
</evidence>
<dbReference type="Proteomes" id="UP000729733">
    <property type="component" value="Unassembled WGS sequence"/>
</dbReference>
<comment type="catalytic activity">
    <reaction evidence="1">
        <text>ATP + protein L-histidine = ADP + protein N-phospho-L-histidine.</text>
        <dbReference type="EC" id="2.7.13.3"/>
    </reaction>
</comment>
<evidence type="ECO:0000256" key="1">
    <source>
        <dbReference type="ARBA" id="ARBA00000085"/>
    </source>
</evidence>
<dbReference type="GO" id="GO:0000155">
    <property type="term" value="F:phosphorelay sensor kinase activity"/>
    <property type="evidence" value="ECO:0007669"/>
    <property type="project" value="InterPro"/>
</dbReference>
<name>A0A964BQY3_9CYAN</name>
<dbReference type="EC" id="2.7.13.3" evidence="3"/>
<evidence type="ECO:0000313" key="11">
    <source>
        <dbReference type="Proteomes" id="UP000729733"/>
    </source>
</evidence>
<dbReference type="SUPFAM" id="SSF47384">
    <property type="entry name" value="Homodimeric domain of signal transducing histidine kinase"/>
    <property type="match status" value="1"/>
</dbReference>
<dbReference type="AlphaFoldDB" id="A0A964BQY3"/>
<dbReference type="GO" id="GO:0005886">
    <property type="term" value="C:plasma membrane"/>
    <property type="evidence" value="ECO:0007669"/>
    <property type="project" value="TreeGrafter"/>
</dbReference>
<keyword evidence="7" id="KW-0902">Two-component regulatory system</keyword>
<organism evidence="10 11">
    <name type="scientific">Waterburya agarophytonicola KI4</name>
    <dbReference type="NCBI Taxonomy" id="2874699"/>
    <lineage>
        <taxon>Bacteria</taxon>
        <taxon>Bacillati</taxon>
        <taxon>Cyanobacteriota</taxon>
        <taxon>Cyanophyceae</taxon>
        <taxon>Pleurocapsales</taxon>
        <taxon>Hyellaceae</taxon>
        <taxon>Waterburya</taxon>
        <taxon>Waterburya agarophytonicola</taxon>
    </lineage>
</organism>
<dbReference type="SUPFAM" id="SSF55781">
    <property type="entry name" value="GAF domain-like"/>
    <property type="match status" value="1"/>
</dbReference>
<dbReference type="EMBL" id="JADWDC010000033">
    <property type="protein sequence ID" value="MCC0177994.1"/>
    <property type="molecule type" value="Genomic_DNA"/>
</dbReference>
<dbReference type="FunFam" id="3.30.565.10:FF:000010">
    <property type="entry name" value="Sensor histidine kinase RcsC"/>
    <property type="match status" value="1"/>
</dbReference>
<protein>
    <recommendedName>
        <fullName evidence="8">Circadian input-output histidine kinase CikA</fullName>
        <ecNumber evidence="3">2.7.13.3</ecNumber>
    </recommendedName>
</protein>
<dbReference type="InterPro" id="IPR003018">
    <property type="entry name" value="GAF"/>
</dbReference>
<accession>A0A964BQY3</accession>
<comment type="caution">
    <text evidence="10">The sequence shown here is derived from an EMBL/GenBank/DDBJ whole genome shotgun (WGS) entry which is preliminary data.</text>
</comment>
<keyword evidence="5" id="KW-0808">Transferase</keyword>
<dbReference type="GO" id="GO:0009927">
    <property type="term" value="F:histidine phosphotransfer kinase activity"/>
    <property type="evidence" value="ECO:0007669"/>
    <property type="project" value="TreeGrafter"/>
</dbReference>
<dbReference type="SMART" id="SM00388">
    <property type="entry name" value="HisKA"/>
    <property type="match status" value="1"/>
</dbReference>
<dbReference type="CDD" id="cd16922">
    <property type="entry name" value="HATPase_EvgS-ArcB-TorS-like"/>
    <property type="match status" value="1"/>
</dbReference>
<dbReference type="SMART" id="SM00065">
    <property type="entry name" value="GAF"/>
    <property type="match status" value="1"/>
</dbReference>
<dbReference type="PRINTS" id="PR00344">
    <property type="entry name" value="BCTRLSENSOR"/>
</dbReference>
<dbReference type="Gene3D" id="3.30.565.10">
    <property type="entry name" value="Histidine kinase-like ATPase, C-terminal domain"/>
    <property type="match status" value="1"/>
</dbReference>
<keyword evidence="11" id="KW-1185">Reference proteome</keyword>
<evidence type="ECO:0000256" key="4">
    <source>
        <dbReference type="ARBA" id="ARBA00022553"/>
    </source>
</evidence>
<dbReference type="InterPro" id="IPR003661">
    <property type="entry name" value="HisK_dim/P_dom"/>
</dbReference>
<evidence type="ECO:0000313" key="10">
    <source>
        <dbReference type="EMBL" id="MCC0177994.1"/>
    </source>
</evidence>
<dbReference type="InterPro" id="IPR005467">
    <property type="entry name" value="His_kinase_dom"/>
</dbReference>
<evidence type="ECO:0000256" key="2">
    <source>
        <dbReference type="ARBA" id="ARBA00006402"/>
    </source>
</evidence>
<gene>
    <name evidence="10" type="ORF">I4641_13500</name>
</gene>
<evidence type="ECO:0000256" key="3">
    <source>
        <dbReference type="ARBA" id="ARBA00012438"/>
    </source>
</evidence>
<dbReference type="Pfam" id="PF02518">
    <property type="entry name" value="HATPase_c"/>
    <property type="match status" value="1"/>
</dbReference>
<dbReference type="InterPro" id="IPR029016">
    <property type="entry name" value="GAF-like_dom_sf"/>
</dbReference>
<feature type="domain" description="Histidine kinase" evidence="9">
    <location>
        <begin position="329"/>
        <end position="560"/>
    </location>
</feature>
<dbReference type="InterPro" id="IPR036890">
    <property type="entry name" value="HATPase_C_sf"/>
</dbReference>
<evidence type="ECO:0000256" key="5">
    <source>
        <dbReference type="ARBA" id="ARBA00022679"/>
    </source>
</evidence>